<keyword evidence="4" id="KW-0808">Transferase</keyword>
<feature type="transmembrane region" description="Helical" evidence="8">
    <location>
        <begin position="284"/>
        <end position="302"/>
    </location>
</feature>
<feature type="transmembrane region" description="Helical" evidence="8">
    <location>
        <begin position="361"/>
        <end position="386"/>
    </location>
</feature>
<accession>A0A8J7AXL5</accession>
<gene>
    <name evidence="9" type="ORF">IQ241_19125</name>
</gene>
<evidence type="ECO:0000256" key="7">
    <source>
        <dbReference type="ARBA" id="ARBA00023136"/>
    </source>
</evidence>
<evidence type="ECO:0000256" key="2">
    <source>
        <dbReference type="ARBA" id="ARBA00022475"/>
    </source>
</evidence>
<evidence type="ECO:0000313" key="9">
    <source>
        <dbReference type="EMBL" id="MBE9079383.1"/>
    </source>
</evidence>
<keyword evidence="3" id="KW-0328">Glycosyltransferase</keyword>
<evidence type="ECO:0000256" key="8">
    <source>
        <dbReference type="SAM" id="Phobius"/>
    </source>
</evidence>
<dbReference type="GO" id="GO:0005886">
    <property type="term" value="C:plasma membrane"/>
    <property type="evidence" value="ECO:0007669"/>
    <property type="project" value="UniProtKB-SubCell"/>
</dbReference>
<keyword evidence="6 8" id="KW-1133">Transmembrane helix</keyword>
<dbReference type="PANTHER" id="PTHR33908:SF11">
    <property type="entry name" value="MEMBRANE PROTEIN"/>
    <property type="match status" value="1"/>
</dbReference>
<name>A0A8J7AXL5_9CYAN</name>
<feature type="transmembrane region" description="Helical" evidence="8">
    <location>
        <begin position="122"/>
        <end position="141"/>
    </location>
</feature>
<evidence type="ECO:0000313" key="10">
    <source>
        <dbReference type="Proteomes" id="UP000636505"/>
    </source>
</evidence>
<comment type="caution">
    <text evidence="9">The sequence shown here is derived from an EMBL/GenBank/DDBJ whole genome shotgun (WGS) entry which is preliminary data.</text>
</comment>
<dbReference type="GO" id="GO:0009103">
    <property type="term" value="P:lipopolysaccharide biosynthetic process"/>
    <property type="evidence" value="ECO:0007669"/>
    <property type="project" value="UniProtKB-ARBA"/>
</dbReference>
<feature type="transmembrane region" description="Helical" evidence="8">
    <location>
        <begin position="334"/>
        <end position="355"/>
    </location>
</feature>
<dbReference type="AlphaFoldDB" id="A0A8J7AXL5"/>
<dbReference type="InterPro" id="IPR050297">
    <property type="entry name" value="LipidA_mod_glycosyltrf_83"/>
</dbReference>
<evidence type="ECO:0000256" key="5">
    <source>
        <dbReference type="ARBA" id="ARBA00022692"/>
    </source>
</evidence>
<evidence type="ECO:0000256" key="3">
    <source>
        <dbReference type="ARBA" id="ARBA00022676"/>
    </source>
</evidence>
<dbReference type="Proteomes" id="UP000636505">
    <property type="component" value="Unassembled WGS sequence"/>
</dbReference>
<dbReference type="PANTHER" id="PTHR33908">
    <property type="entry name" value="MANNOSYLTRANSFERASE YKCB-RELATED"/>
    <property type="match status" value="1"/>
</dbReference>
<protein>
    <submittedName>
        <fullName evidence="9">Glycosyltransferase family 39 protein</fullName>
    </submittedName>
</protein>
<keyword evidence="10" id="KW-1185">Reference proteome</keyword>
<sequence length="515" mass="57564">MNFLLRSLSPGQRLPAGAVRQSLPWVMISAGLLFRLIQYGANRSLWADEATLALNIVNRSFSELMQPLDYQQAAPVGFLMVEKLAIELLGNHEYALRLFPLASGIASLFLFYALAKRCLSARVLPVALGLFATLPSLIYFSSEVKQYASDVAIALLAWLIVVHLSRQKSIFLSQIGLYGLLGAVLIWFSHPVVFVLAGTGLSTVLISWVNHQRTRIKSLLATYSLWALSFIAFYALLLAPLSSRDDLTTSFVGHGGFPASPLYIIPWLFFAVGKFFYKPLGFPIPLAVVALVAFGFGYRSLYQKNRSALLLLLSPVLATLAAAILQQYPFHQRLVLFLTPFVTVLIAEGAVQIYHKASAKGLSWLGGLFLALLFAYPVMTAGALLVEPNWREEIRPVIQYVEEHRQPGDLIYVYQRGEYQFKYYAQRYGYSPEDYIIGVDDLDSEDGYGLSEQEAQRYRADLDQLQGSRVWIIFSHIAQVADETGLVEARLNQLGDRIDGFYRPGAYALLYDLSQ</sequence>
<organism evidence="9 10">
    <name type="scientific">Vasconcelosia minhoensis LEGE 07310</name>
    <dbReference type="NCBI Taxonomy" id="915328"/>
    <lineage>
        <taxon>Bacteria</taxon>
        <taxon>Bacillati</taxon>
        <taxon>Cyanobacteriota</taxon>
        <taxon>Cyanophyceae</taxon>
        <taxon>Nodosilineales</taxon>
        <taxon>Cymatolegaceae</taxon>
        <taxon>Vasconcelosia</taxon>
        <taxon>Vasconcelosia minhoensis</taxon>
    </lineage>
</organism>
<feature type="transmembrane region" description="Helical" evidence="8">
    <location>
        <begin position="261"/>
        <end position="277"/>
    </location>
</feature>
<evidence type="ECO:0000256" key="4">
    <source>
        <dbReference type="ARBA" id="ARBA00022679"/>
    </source>
</evidence>
<feature type="transmembrane region" description="Helical" evidence="8">
    <location>
        <begin position="147"/>
        <end position="164"/>
    </location>
</feature>
<feature type="transmembrane region" description="Helical" evidence="8">
    <location>
        <begin position="308"/>
        <end position="325"/>
    </location>
</feature>
<feature type="transmembrane region" description="Helical" evidence="8">
    <location>
        <begin position="223"/>
        <end position="241"/>
    </location>
</feature>
<proteinExistence type="predicted"/>
<comment type="subcellular location">
    <subcellularLocation>
        <location evidence="1">Cell membrane</location>
        <topology evidence="1">Multi-pass membrane protein</topology>
    </subcellularLocation>
</comment>
<reference evidence="9" key="1">
    <citation type="submission" date="2020-10" db="EMBL/GenBank/DDBJ databases">
        <authorList>
            <person name="Castelo-Branco R."/>
            <person name="Eusebio N."/>
            <person name="Adriana R."/>
            <person name="Vieira A."/>
            <person name="Brugerolle De Fraissinette N."/>
            <person name="Rezende De Castro R."/>
            <person name="Schneider M.P."/>
            <person name="Vasconcelos V."/>
            <person name="Leao P.N."/>
        </authorList>
    </citation>
    <scope>NUCLEOTIDE SEQUENCE</scope>
    <source>
        <strain evidence="9">LEGE 07310</strain>
    </source>
</reference>
<keyword evidence="5 8" id="KW-0812">Transmembrane</keyword>
<feature type="transmembrane region" description="Helical" evidence="8">
    <location>
        <begin position="194"/>
        <end position="211"/>
    </location>
</feature>
<dbReference type="RefSeq" id="WP_193910286.1">
    <property type="nucleotide sequence ID" value="NZ_JADEXG010000054.1"/>
</dbReference>
<evidence type="ECO:0000256" key="1">
    <source>
        <dbReference type="ARBA" id="ARBA00004651"/>
    </source>
</evidence>
<dbReference type="EMBL" id="JADEXG010000054">
    <property type="protein sequence ID" value="MBE9079383.1"/>
    <property type="molecule type" value="Genomic_DNA"/>
</dbReference>
<dbReference type="GO" id="GO:0016763">
    <property type="term" value="F:pentosyltransferase activity"/>
    <property type="evidence" value="ECO:0007669"/>
    <property type="project" value="TreeGrafter"/>
</dbReference>
<keyword evidence="2" id="KW-1003">Cell membrane</keyword>
<keyword evidence="7 8" id="KW-0472">Membrane</keyword>
<evidence type="ECO:0000256" key="6">
    <source>
        <dbReference type="ARBA" id="ARBA00022989"/>
    </source>
</evidence>